<reference evidence="1 2" key="1">
    <citation type="submission" date="2018-06" db="EMBL/GenBank/DDBJ databases">
        <title>Isolation of heavy metals resistant Paenibacillus silvae NC2 from Gold-Copper mine in ZiJin, China.</title>
        <authorList>
            <person name="Xu J."/>
            <person name="Mazhar H.S."/>
            <person name="Rensing C."/>
        </authorList>
    </citation>
    <scope>NUCLEOTIDE SEQUENCE [LARGE SCALE GENOMIC DNA]</scope>
    <source>
        <strain evidence="1 2">NC2</strain>
    </source>
</reference>
<dbReference type="EMBL" id="QKWW01000006">
    <property type="protein sequence ID" value="PZT57442.1"/>
    <property type="molecule type" value="Genomic_DNA"/>
</dbReference>
<dbReference type="AlphaFoldDB" id="A0A2W6NNL2"/>
<accession>A0A2W6NNL2</accession>
<gene>
    <name evidence="1" type="ORF">DN757_01955</name>
</gene>
<dbReference type="RefSeq" id="WP_111268593.1">
    <property type="nucleotide sequence ID" value="NZ_QKWW01000006.1"/>
</dbReference>
<dbReference type="Proteomes" id="UP000249204">
    <property type="component" value="Unassembled WGS sequence"/>
</dbReference>
<name>A0A2W6NNL2_9BACL</name>
<evidence type="ECO:0000313" key="1">
    <source>
        <dbReference type="EMBL" id="PZT57442.1"/>
    </source>
</evidence>
<protein>
    <submittedName>
        <fullName evidence="1">Uncharacterized protein</fullName>
    </submittedName>
</protein>
<organism evidence="1 2">
    <name type="scientific">Paenibacillus silvae</name>
    <dbReference type="NCBI Taxonomy" id="1325358"/>
    <lineage>
        <taxon>Bacteria</taxon>
        <taxon>Bacillati</taxon>
        <taxon>Bacillota</taxon>
        <taxon>Bacilli</taxon>
        <taxon>Bacillales</taxon>
        <taxon>Paenibacillaceae</taxon>
        <taxon>Paenibacillus</taxon>
    </lineage>
</organism>
<comment type="caution">
    <text evidence="1">The sequence shown here is derived from an EMBL/GenBank/DDBJ whole genome shotgun (WGS) entry which is preliminary data.</text>
</comment>
<sequence length="60" mass="6958">MNTYNIIVNNEVVDTVEEQGRCKDTIAHILMDRVYSLTMELKQIVDVRIAKTGEAYYYSV</sequence>
<evidence type="ECO:0000313" key="2">
    <source>
        <dbReference type="Proteomes" id="UP000249204"/>
    </source>
</evidence>
<proteinExistence type="predicted"/>